<dbReference type="EMBL" id="MCFE01000017">
    <property type="protein sequence ID" value="ORY06336.1"/>
    <property type="molecule type" value="Genomic_DNA"/>
</dbReference>
<gene>
    <name evidence="2" type="ORF">K493DRAFT_333217</name>
</gene>
<evidence type="ECO:0000313" key="3">
    <source>
        <dbReference type="Proteomes" id="UP000193498"/>
    </source>
</evidence>
<organism evidence="2 3">
    <name type="scientific">Basidiobolus meristosporus CBS 931.73</name>
    <dbReference type="NCBI Taxonomy" id="1314790"/>
    <lineage>
        <taxon>Eukaryota</taxon>
        <taxon>Fungi</taxon>
        <taxon>Fungi incertae sedis</taxon>
        <taxon>Zoopagomycota</taxon>
        <taxon>Entomophthoromycotina</taxon>
        <taxon>Basidiobolomycetes</taxon>
        <taxon>Basidiobolales</taxon>
        <taxon>Basidiobolaceae</taxon>
        <taxon>Basidiobolus</taxon>
    </lineage>
</organism>
<feature type="region of interest" description="Disordered" evidence="1">
    <location>
        <begin position="83"/>
        <end position="107"/>
    </location>
</feature>
<keyword evidence="3" id="KW-1185">Reference proteome</keyword>
<evidence type="ECO:0000256" key="1">
    <source>
        <dbReference type="SAM" id="MobiDB-lite"/>
    </source>
</evidence>
<name>A0A1Y1Z805_9FUNG</name>
<protein>
    <submittedName>
        <fullName evidence="2">Uncharacterized protein</fullName>
    </submittedName>
</protein>
<reference evidence="2 3" key="1">
    <citation type="submission" date="2016-07" db="EMBL/GenBank/DDBJ databases">
        <title>Pervasive Adenine N6-methylation of Active Genes in Fungi.</title>
        <authorList>
            <consortium name="DOE Joint Genome Institute"/>
            <person name="Mondo S.J."/>
            <person name="Dannebaum R.O."/>
            <person name="Kuo R.C."/>
            <person name="Labutti K."/>
            <person name="Haridas S."/>
            <person name="Kuo A."/>
            <person name="Salamov A."/>
            <person name="Ahrendt S.R."/>
            <person name="Lipzen A."/>
            <person name="Sullivan W."/>
            <person name="Andreopoulos W.B."/>
            <person name="Clum A."/>
            <person name="Lindquist E."/>
            <person name="Daum C."/>
            <person name="Ramamoorthy G.K."/>
            <person name="Gryganskyi A."/>
            <person name="Culley D."/>
            <person name="Magnuson J.K."/>
            <person name="James T.Y."/>
            <person name="O'Malley M.A."/>
            <person name="Stajich J.E."/>
            <person name="Spatafora J.W."/>
            <person name="Visel A."/>
            <person name="Grigoriev I.V."/>
        </authorList>
    </citation>
    <scope>NUCLEOTIDE SEQUENCE [LARGE SCALE GENOMIC DNA]</scope>
    <source>
        <strain evidence="2 3">CBS 931.73</strain>
    </source>
</reference>
<proteinExistence type="predicted"/>
<dbReference type="InParanoid" id="A0A1Y1Z805"/>
<dbReference type="AlphaFoldDB" id="A0A1Y1Z805"/>
<comment type="caution">
    <text evidence="2">The sequence shown here is derived from an EMBL/GenBank/DDBJ whole genome shotgun (WGS) entry which is preliminary data.</text>
</comment>
<accession>A0A1Y1Z805</accession>
<sequence length="130" mass="14095">MNLQLVQTFPNSNNKPQPAFSIVTIDPKIGYFEWEVSHMIPSGSNYTLGGGSAGGASYGVPFNVINTSSLPKHHPHVKKQLVNTNNSTNTQGNSTTTTNAATTHRNTGNSGDVSKHFYLVTFIVVFVTWI</sequence>
<evidence type="ECO:0000313" key="2">
    <source>
        <dbReference type="EMBL" id="ORY06336.1"/>
    </source>
</evidence>
<dbReference type="Proteomes" id="UP000193498">
    <property type="component" value="Unassembled WGS sequence"/>
</dbReference>